<accession>A0A8B9AZ03</accession>
<evidence type="ECO:0000313" key="12">
    <source>
        <dbReference type="RefSeq" id="XP_038988659.1"/>
    </source>
</evidence>
<dbReference type="RefSeq" id="XP_038987933.1">
    <property type="nucleotide sequence ID" value="XM_039132005.1"/>
</dbReference>
<evidence type="ECO:0000313" key="11">
    <source>
        <dbReference type="RefSeq" id="XP_038987933.1"/>
    </source>
</evidence>
<evidence type="ECO:0000313" key="10">
    <source>
        <dbReference type="Proteomes" id="UP000228380"/>
    </source>
</evidence>
<feature type="transmembrane region" description="Helical" evidence="8">
    <location>
        <begin position="372"/>
        <end position="391"/>
    </location>
</feature>
<keyword evidence="4 8" id="KW-0812">Transmembrane</keyword>
<protein>
    <recommendedName>
        <fullName evidence="8">Magnesium transporter</fullName>
    </recommendedName>
</protein>
<evidence type="ECO:0000256" key="2">
    <source>
        <dbReference type="ARBA" id="ARBA00007535"/>
    </source>
</evidence>
<dbReference type="Proteomes" id="UP000228380">
    <property type="component" value="Chromosome 1"/>
</dbReference>
<dbReference type="RefSeq" id="XP_038988659.1">
    <property type="nucleotide sequence ID" value="XM_039132731.1"/>
</dbReference>
<dbReference type="Pfam" id="PF22099">
    <property type="entry name" value="MRS2-like"/>
    <property type="match status" value="1"/>
</dbReference>
<keyword evidence="10" id="KW-1185">Reference proteome</keyword>
<evidence type="ECO:0000256" key="6">
    <source>
        <dbReference type="ARBA" id="ARBA00023065"/>
    </source>
</evidence>
<comment type="subcellular location">
    <subcellularLocation>
        <location evidence="1 8">Membrane</location>
        <topology evidence="1 8">Multi-pass membrane protein</topology>
    </subcellularLocation>
</comment>
<evidence type="ECO:0000256" key="7">
    <source>
        <dbReference type="ARBA" id="ARBA00023136"/>
    </source>
</evidence>
<keyword evidence="5 8" id="KW-1133">Transmembrane helix</keyword>
<keyword evidence="6 8" id="KW-0406">Ion transport</keyword>
<reference evidence="10" key="1">
    <citation type="journal article" date="2019" name="Nat. Commun.">
        <title>Genome-wide association mapping of date palm fruit traits.</title>
        <authorList>
            <person name="Hazzouri K.M."/>
            <person name="Gros-Balthazard M."/>
            <person name="Flowers J.M."/>
            <person name="Copetti D."/>
            <person name="Lemansour A."/>
            <person name="Lebrun M."/>
            <person name="Masmoudi K."/>
            <person name="Ferrand S."/>
            <person name="Dhar M.I."/>
            <person name="Fresquez Z.A."/>
            <person name="Rosas U."/>
            <person name="Zhang J."/>
            <person name="Talag J."/>
            <person name="Lee S."/>
            <person name="Kudrna D."/>
            <person name="Powell R.F."/>
            <person name="Leitch I.J."/>
            <person name="Krueger R.R."/>
            <person name="Wing R.A."/>
            <person name="Amiri K.M.A."/>
            <person name="Purugganan M.D."/>
        </authorList>
    </citation>
    <scope>NUCLEOTIDE SEQUENCE [LARGE SCALE GENOMIC DNA]</scope>
    <source>
        <strain evidence="10">cv. Khalas</strain>
    </source>
</reference>
<evidence type="ECO:0000256" key="4">
    <source>
        <dbReference type="ARBA" id="ARBA00022692"/>
    </source>
</evidence>
<keyword evidence="8" id="KW-0460">Magnesium</keyword>
<dbReference type="KEGG" id="pda:120112836"/>
<dbReference type="FunFam" id="2.40.128.330:FF:000001">
    <property type="entry name" value="Magnesium transporter MRS2-1"/>
    <property type="match status" value="1"/>
</dbReference>
<dbReference type="CDD" id="cd12823">
    <property type="entry name" value="Mrs2_Mfm1p-like"/>
    <property type="match status" value="1"/>
</dbReference>
<keyword evidence="7 8" id="KW-0472">Membrane</keyword>
<feature type="region of interest" description="Disordered" evidence="9">
    <location>
        <begin position="1"/>
        <end position="38"/>
    </location>
</feature>
<sequence length="398" mass="44863">MRSPEDAPEESPHNPLAAATPQRSAGRRKGTPSQPWLVVSDSGKERFDELGKHSIMRRTGIPARDLRLLDPLLSYPSTILGRERAIVLNLEHIKAIITATEVLIPNFNAPTVAPFVHDLQSRLSSPSGAPHLVAESRNQILLPFEFRVLEICLESSYRRLEAEALTLEQEAYPALDEMTSKISTLNLEHVRSIKSRLVAVSWHVQTVRDELEHLLDDDNDMAEMYLTKKLAHQHNGESSSRVKVDNDAFQLEEDSISYFRHEDFKDQIESSHGNLPTLKPNVQELEMLLETYFEQMDGTLNKLSRLRDYVDITEDCVKIMQDEKQNQLLEVGVMLSIGTVVVTAGVVVVGIFGQNIHIKLYDVPTYAQFWETTFGTIGVCLILYILAIGLAKRSGLLR</sequence>
<dbReference type="InterPro" id="IPR039204">
    <property type="entry name" value="MRS2-like"/>
</dbReference>
<dbReference type="GO" id="GO:0015095">
    <property type="term" value="F:magnesium ion transmembrane transporter activity"/>
    <property type="evidence" value="ECO:0007669"/>
    <property type="project" value="UniProtKB-ARBA"/>
</dbReference>
<dbReference type="AlphaFoldDB" id="A0A8B9AZ03"/>
<reference evidence="11 12" key="2">
    <citation type="submission" date="2025-04" db="UniProtKB">
        <authorList>
            <consortium name="RefSeq"/>
        </authorList>
    </citation>
    <scope>IDENTIFICATION</scope>
    <source>
        <tissue evidence="11 12">Young leaves</tissue>
    </source>
</reference>
<evidence type="ECO:0000256" key="8">
    <source>
        <dbReference type="RuleBase" id="RU366041"/>
    </source>
</evidence>
<dbReference type="GO" id="GO:0016020">
    <property type="term" value="C:membrane"/>
    <property type="evidence" value="ECO:0007669"/>
    <property type="project" value="UniProtKB-SubCell"/>
</dbReference>
<proteinExistence type="inferred from homology"/>
<dbReference type="GeneID" id="120112836"/>
<dbReference type="PANTHER" id="PTHR13890:SF29">
    <property type="entry name" value="MAGNESIUM TRANSPORTER MRS2-F"/>
    <property type="match status" value="1"/>
</dbReference>
<dbReference type="Gene3D" id="1.20.58.340">
    <property type="entry name" value="Magnesium transport protein CorA, transmembrane region"/>
    <property type="match status" value="1"/>
</dbReference>
<comment type="similarity">
    <text evidence="2 8">Belongs to the CorA metal ion transporter (MIT) (TC 1.A.35.5) family.</text>
</comment>
<dbReference type="Gene3D" id="2.40.128.330">
    <property type="match status" value="1"/>
</dbReference>
<evidence type="ECO:0000256" key="9">
    <source>
        <dbReference type="SAM" id="MobiDB-lite"/>
    </source>
</evidence>
<evidence type="ECO:0000256" key="5">
    <source>
        <dbReference type="ARBA" id="ARBA00022989"/>
    </source>
</evidence>
<evidence type="ECO:0000256" key="3">
    <source>
        <dbReference type="ARBA" id="ARBA00022448"/>
    </source>
</evidence>
<keyword evidence="3 8" id="KW-0813">Transport</keyword>
<organism evidence="10 12">
    <name type="scientific">Phoenix dactylifera</name>
    <name type="common">Date palm</name>
    <dbReference type="NCBI Taxonomy" id="42345"/>
    <lineage>
        <taxon>Eukaryota</taxon>
        <taxon>Viridiplantae</taxon>
        <taxon>Streptophyta</taxon>
        <taxon>Embryophyta</taxon>
        <taxon>Tracheophyta</taxon>
        <taxon>Spermatophyta</taxon>
        <taxon>Magnoliopsida</taxon>
        <taxon>Liliopsida</taxon>
        <taxon>Arecaceae</taxon>
        <taxon>Coryphoideae</taxon>
        <taxon>Phoeniceae</taxon>
        <taxon>Phoenix</taxon>
    </lineage>
</organism>
<dbReference type="OrthoDB" id="10251508at2759"/>
<feature type="transmembrane region" description="Helical" evidence="8">
    <location>
        <begin position="328"/>
        <end position="352"/>
    </location>
</feature>
<dbReference type="PANTHER" id="PTHR13890">
    <property type="entry name" value="RNA SPLICING PROTEIN MRS2, MITOCHONDRIAL"/>
    <property type="match status" value="1"/>
</dbReference>
<gene>
    <name evidence="12" type="primary">LOC120112836</name>
    <name evidence="11" type="synonym">LOC103704388</name>
</gene>
<name>A0A8B9AZ03_PHODC</name>
<evidence type="ECO:0000256" key="1">
    <source>
        <dbReference type="ARBA" id="ARBA00004141"/>
    </source>
</evidence>
<comment type="function">
    <text evidence="8">Magnesium transporter that may mediate the influx of magnesium.</text>
</comment>